<reference evidence="1" key="2">
    <citation type="submission" date="2022-01" db="EMBL/GenBank/DDBJ databases">
        <authorList>
            <person name="Yamashiro T."/>
            <person name="Shiraishi A."/>
            <person name="Satake H."/>
            <person name="Nakayama K."/>
        </authorList>
    </citation>
    <scope>NUCLEOTIDE SEQUENCE</scope>
</reference>
<evidence type="ECO:0000313" key="2">
    <source>
        <dbReference type="Proteomes" id="UP001151760"/>
    </source>
</evidence>
<keyword evidence="2" id="KW-1185">Reference proteome</keyword>
<protein>
    <submittedName>
        <fullName evidence="1">Uncharacterized protein</fullName>
    </submittedName>
</protein>
<proteinExistence type="predicted"/>
<evidence type="ECO:0000313" key="1">
    <source>
        <dbReference type="EMBL" id="GJS93150.1"/>
    </source>
</evidence>
<accession>A0ABQ4ZS82</accession>
<gene>
    <name evidence="1" type="ORF">Tco_0800118</name>
</gene>
<comment type="caution">
    <text evidence="1">The sequence shown here is derived from an EMBL/GenBank/DDBJ whole genome shotgun (WGS) entry which is preliminary data.</text>
</comment>
<name>A0ABQ4ZS82_9ASTR</name>
<dbReference type="Proteomes" id="UP001151760">
    <property type="component" value="Unassembled WGS sequence"/>
</dbReference>
<dbReference type="EMBL" id="BQNB010011635">
    <property type="protein sequence ID" value="GJS93150.1"/>
    <property type="molecule type" value="Genomic_DNA"/>
</dbReference>
<sequence>MQRDGATYPRCGFYYVCGDVHALKWRSLRSLSTTPFNSRVSCYTDADIYGCYEPQVSDWICVRFEWRCCEWKEVPSKHFVTSSAERYIAAFDASLKKRMG</sequence>
<organism evidence="1 2">
    <name type="scientific">Tanacetum coccineum</name>
    <dbReference type="NCBI Taxonomy" id="301880"/>
    <lineage>
        <taxon>Eukaryota</taxon>
        <taxon>Viridiplantae</taxon>
        <taxon>Streptophyta</taxon>
        <taxon>Embryophyta</taxon>
        <taxon>Tracheophyta</taxon>
        <taxon>Spermatophyta</taxon>
        <taxon>Magnoliopsida</taxon>
        <taxon>eudicotyledons</taxon>
        <taxon>Gunneridae</taxon>
        <taxon>Pentapetalae</taxon>
        <taxon>asterids</taxon>
        <taxon>campanulids</taxon>
        <taxon>Asterales</taxon>
        <taxon>Asteraceae</taxon>
        <taxon>Asteroideae</taxon>
        <taxon>Anthemideae</taxon>
        <taxon>Anthemidinae</taxon>
        <taxon>Tanacetum</taxon>
    </lineage>
</organism>
<reference evidence="1" key="1">
    <citation type="journal article" date="2022" name="Int. J. Mol. Sci.">
        <title>Draft Genome of Tanacetum Coccineum: Genomic Comparison of Closely Related Tanacetum-Family Plants.</title>
        <authorList>
            <person name="Yamashiro T."/>
            <person name="Shiraishi A."/>
            <person name="Nakayama K."/>
            <person name="Satake H."/>
        </authorList>
    </citation>
    <scope>NUCLEOTIDE SEQUENCE</scope>
</reference>